<dbReference type="Proteomes" id="UP001501265">
    <property type="component" value="Unassembled WGS sequence"/>
</dbReference>
<name>A0ABP9B1D3_9ACTN</name>
<evidence type="ECO:0000313" key="2">
    <source>
        <dbReference type="Proteomes" id="UP001501265"/>
    </source>
</evidence>
<gene>
    <name evidence="1" type="ORF">GCM10023220_10270</name>
</gene>
<keyword evidence="2" id="KW-1185">Reference proteome</keyword>
<comment type="caution">
    <text evidence="1">The sequence shown here is derived from an EMBL/GenBank/DDBJ whole genome shotgun (WGS) entry which is preliminary data.</text>
</comment>
<dbReference type="EMBL" id="BAABIG010000010">
    <property type="protein sequence ID" value="GAA4787887.1"/>
    <property type="molecule type" value="Genomic_DNA"/>
</dbReference>
<reference evidence="2" key="1">
    <citation type="journal article" date="2019" name="Int. J. Syst. Evol. Microbiol.">
        <title>The Global Catalogue of Microorganisms (GCM) 10K type strain sequencing project: providing services to taxonomists for standard genome sequencing and annotation.</title>
        <authorList>
            <consortium name="The Broad Institute Genomics Platform"/>
            <consortium name="The Broad Institute Genome Sequencing Center for Infectious Disease"/>
            <person name="Wu L."/>
            <person name="Ma J."/>
        </authorList>
    </citation>
    <scope>NUCLEOTIDE SEQUENCE [LARGE SCALE GENOMIC DNA]</scope>
    <source>
        <strain evidence="2">JCM 18081</strain>
    </source>
</reference>
<protein>
    <submittedName>
        <fullName evidence="1">Uncharacterized protein</fullName>
    </submittedName>
</protein>
<proteinExistence type="predicted"/>
<accession>A0ABP9B1D3</accession>
<sequence length="51" mass="5353">MDWVGSGLRFVVGFSAAAGTGILLTRSGRLAGDFGDPGDTLEHCFNSTVRH</sequence>
<evidence type="ECO:0000313" key="1">
    <source>
        <dbReference type="EMBL" id="GAA4787887.1"/>
    </source>
</evidence>
<organism evidence="1 2">
    <name type="scientific">Streptomyces ziwulingensis</name>
    <dbReference type="NCBI Taxonomy" id="1045501"/>
    <lineage>
        <taxon>Bacteria</taxon>
        <taxon>Bacillati</taxon>
        <taxon>Actinomycetota</taxon>
        <taxon>Actinomycetes</taxon>
        <taxon>Kitasatosporales</taxon>
        <taxon>Streptomycetaceae</taxon>
        <taxon>Streptomyces</taxon>
    </lineage>
</organism>